<proteinExistence type="inferred from homology"/>
<evidence type="ECO:0000313" key="6">
    <source>
        <dbReference type="Proteomes" id="UP000033632"/>
    </source>
</evidence>
<dbReference type="RefSeq" id="WP_046107729.1">
    <property type="nucleotide sequence ID" value="NZ_JZEX01000061.1"/>
</dbReference>
<evidence type="ECO:0000259" key="4">
    <source>
        <dbReference type="SMART" id="SM00062"/>
    </source>
</evidence>
<dbReference type="Gene3D" id="3.40.190.10">
    <property type="entry name" value="Periplasmic binding protein-like II"/>
    <property type="match status" value="2"/>
</dbReference>
<gene>
    <name evidence="5" type="ORF">VE25_06170</name>
</gene>
<reference evidence="5 6" key="1">
    <citation type="submission" date="2015-03" db="EMBL/GenBank/DDBJ databases">
        <authorList>
            <person name="Hassan Y.I."/>
            <person name="Lepp D."/>
            <person name="Li X.-Z."/>
            <person name="Zhou T."/>
        </authorList>
    </citation>
    <scope>NUCLEOTIDE SEQUENCE [LARGE SCALE GENOMIC DNA]</scope>
    <source>
        <strain evidence="5 6">BD-c194</strain>
    </source>
</reference>
<evidence type="ECO:0000256" key="2">
    <source>
        <dbReference type="ARBA" id="ARBA00022729"/>
    </source>
</evidence>
<dbReference type="EMBL" id="JZEX01000061">
    <property type="protein sequence ID" value="KKB12519.1"/>
    <property type="molecule type" value="Genomic_DNA"/>
</dbReference>
<accession>A0A0F5FUJ4</accession>
<dbReference type="PROSITE" id="PS01039">
    <property type="entry name" value="SBP_BACTERIAL_3"/>
    <property type="match status" value="1"/>
</dbReference>
<dbReference type="PATRIC" id="fig|443610.3.peg.3786"/>
<comment type="caution">
    <text evidence="5">The sequence shown here is derived from an EMBL/GenBank/DDBJ whole genome shotgun (WGS) entry which is preliminary data.</text>
</comment>
<sequence>MSGKARHRWLRSAANIALIGGLLFALSFLPPDNSLADVQRTGVLKLCVPESYPPLVATDPQMPGFDVELARMIAEEIGVRLAVNVMSSIGRDFNPRNWRLTRGQCNVIAGGVADTVQTRGFLQTLPTLAETGWVAVSADGALPVRGSAWAVWPGTSGLDRLALSGWLRETGVTARLARSPAELQELLESGQVQGAIMERFASTAIDFEDNSYRIFWLPPDRFARFRMAFGLWKGDQTLYRAVRAALDKLERSDAVYFIGSRYGLEQQIGSTSE</sequence>
<comment type="similarity">
    <text evidence="1 3">Belongs to the bacterial solute-binding protein 3 family.</text>
</comment>
<dbReference type="SMART" id="SM00062">
    <property type="entry name" value="PBPb"/>
    <property type="match status" value="1"/>
</dbReference>
<feature type="domain" description="Solute-binding protein family 3/N-terminal" evidence="4">
    <location>
        <begin position="43"/>
        <end position="266"/>
    </location>
</feature>
<organism evidence="5 6">
    <name type="scientific">Devosia geojensis</name>
    <dbReference type="NCBI Taxonomy" id="443610"/>
    <lineage>
        <taxon>Bacteria</taxon>
        <taxon>Pseudomonadati</taxon>
        <taxon>Pseudomonadota</taxon>
        <taxon>Alphaproteobacteria</taxon>
        <taxon>Hyphomicrobiales</taxon>
        <taxon>Devosiaceae</taxon>
        <taxon>Devosia</taxon>
    </lineage>
</organism>
<keyword evidence="2" id="KW-0732">Signal</keyword>
<protein>
    <recommendedName>
        <fullName evidence="4">Solute-binding protein family 3/N-terminal domain-containing protein</fullName>
    </recommendedName>
</protein>
<name>A0A0F5FUJ4_9HYPH</name>
<dbReference type="InterPro" id="IPR001638">
    <property type="entry name" value="Solute-binding_3/MltF_N"/>
</dbReference>
<dbReference type="AlphaFoldDB" id="A0A0F5FUJ4"/>
<evidence type="ECO:0000256" key="3">
    <source>
        <dbReference type="RuleBase" id="RU003744"/>
    </source>
</evidence>
<evidence type="ECO:0000313" key="5">
    <source>
        <dbReference type="EMBL" id="KKB12519.1"/>
    </source>
</evidence>
<dbReference type="OrthoDB" id="7812506at2"/>
<dbReference type="Pfam" id="PF00497">
    <property type="entry name" value="SBP_bac_3"/>
    <property type="match status" value="1"/>
</dbReference>
<dbReference type="SUPFAM" id="SSF53850">
    <property type="entry name" value="Periplasmic binding protein-like II"/>
    <property type="match status" value="1"/>
</dbReference>
<dbReference type="STRING" id="443610.VE25_06170"/>
<dbReference type="Proteomes" id="UP000033632">
    <property type="component" value="Unassembled WGS sequence"/>
</dbReference>
<evidence type="ECO:0000256" key="1">
    <source>
        <dbReference type="ARBA" id="ARBA00010333"/>
    </source>
</evidence>
<keyword evidence="6" id="KW-1185">Reference proteome</keyword>
<dbReference type="InterPro" id="IPR018313">
    <property type="entry name" value="SBP_3_CS"/>
</dbReference>